<accession>A0A4S8L2P4</accession>
<sequence length="565" mass="63707">RYYLEIRRVKRVLKRLTQQRDVLERKREESLTLLSPIRRLPPEVLSHIFEYHCQTDAISLGGRGLIRAPAFTLSHVCSFWRALSLSLPSLWSRLDFNFQFPLAYGPTRLSHLFLQNSESAPLDLNLVYPRSGDFLVFRSLLEISHRWQTVAVFGDIDPELDSPQNGFPILTSLSLESCSPTVLSFFREAPALRHLSLDDIRLSTESASTLPFSAIETVVIKNQQMHQVFGLLQGLPGLQNVEISGCFDGDVIPQLNLYYIQLKHLTSLTLSTFTCNDIFQWITTPALRSLEILLPVQNRFGGLLLSAQVFLDYLSRSSAHGTSSLEHLLLNRVDISAPDLLEILRLTQKLTHLRIRDDITDWVQEEPNMPYVSRSRDVGPVTNSFLRSLTVGRRGPTSGLESVLAPELHTIDIVTHPSRIDYGVLADLVASRSQSNLEVGLVSPLRNVSVRQGIMWPPVTTFVRPLVTLQPVMFVDSLDEDGGMATTINASAPDLALMDEREIAHWRDKVESELGRAEHGPDVQDVGLSEGMVEKVKERIFKYLWWGGSIVTPEFSFVRLISGRH</sequence>
<protein>
    <recommendedName>
        <fullName evidence="2">F-box domain-containing protein</fullName>
    </recommendedName>
</protein>
<dbReference type="InterPro" id="IPR032675">
    <property type="entry name" value="LRR_dom_sf"/>
</dbReference>
<gene>
    <name evidence="3" type="ORF">K435DRAFT_784513</name>
</gene>
<dbReference type="Gene3D" id="3.80.10.10">
    <property type="entry name" value="Ribonuclease Inhibitor"/>
    <property type="match status" value="1"/>
</dbReference>
<dbReference type="InterPro" id="IPR001810">
    <property type="entry name" value="F-box_dom"/>
</dbReference>
<evidence type="ECO:0000256" key="1">
    <source>
        <dbReference type="SAM" id="Coils"/>
    </source>
</evidence>
<dbReference type="SUPFAM" id="SSF81383">
    <property type="entry name" value="F-box domain"/>
    <property type="match status" value="1"/>
</dbReference>
<evidence type="ECO:0000313" key="3">
    <source>
        <dbReference type="EMBL" id="THU82746.1"/>
    </source>
</evidence>
<dbReference type="Proteomes" id="UP000297245">
    <property type="component" value="Unassembled WGS sequence"/>
</dbReference>
<name>A0A4S8L2P4_DENBC</name>
<dbReference type="Gene3D" id="1.20.1280.50">
    <property type="match status" value="1"/>
</dbReference>
<organism evidence="3 4">
    <name type="scientific">Dendrothele bispora (strain CBS 962.96)</name>
    <dbReference type="NCBI Taxonomy" id="1314807"/>
    <lineage>
        <taxon>Eukaryota</taxon>
        <taxon>Fungi</taxon>
        <taxon>Dikarya</taxon>
        <taxon>Basidiomycota</taxon>
        <taxon>Agaricomycotina</taxon>
        <taxon>Agaricomycetes</taxon>
        <taxon>Agaricomycetidae</taxon>
        <taxon>Agaricales</taxon>
        <taxon>Agaricales incertae sedis</taxon>
        <taxon>Dendrothele</taxon>
    </lineage>
</organism>
<keyword evidence="4" id="KW-1185">Reference proteome</keyword>
<evidence type="ECO:0000259" key="2">
    <source>
        <dbReference type="Pfam" id="PF12937"/>
    </source>
</evidence>
<reference evidence="3 4" key="1">
    <citation type="journal article" date="2019" name="Nat. Ecol. Evol.">
        <title>Megaphylogeny resolves global patterns of mushroom evolution.</title>
        <authorList>
            <person name="Varga T."/>
            <person name="Krizsan K."/>
            <person name="Foldi C."/>
            <person name="Dima B."/>
            <person name="Sanchez-Garcia M."/>
            <person name="Sanchez-Ramirez S."/>
            <person name="Szollosi G.J."/>
            <person name="Szarkandi J.G."/>
            <person name="Papp V."/>
            <person name="Albert L."/>
            <person name="Andreopoulos W."/>
            <person name="Angelini C."/>
            <person name="Antonin V."/>
            <person name="Barry K.W."/>
            <person name="Bougher N.L."/>
            <person name="Buchanan P."/>
            <person name="Buyck B."/>
            <person name="Bense V."/>
            <person name="Catcheside P."/>
            <person name="Chovatia M."/>
            <person name="Cooper J."/>
            <person name="Damon W."/>
            <person name="Desjardin D."/>
            <person name="Finy P."/>
            <person name="Geml J."/>
            <person name="Haridas S."/>
            <person name="Hughes K."/>
            <person name="Justo A."/>
            <person name="Karasinski D."/>
            <person name="Kautmanova I."/>
            <person name="Kiss B."/>
            <person name="Kocsube S."/>
            <person name="Kotiranta H."/>
            <person name="LaButti K.M."/>
            <person name="Lechner B.E."/>
            <person name="Liimatainen K."/>
            <person name="Lipzen A."/>
            <person name="Lukacs Z."/>
            <person name="Mihaltcheva S."/>
            <person name="Morgado L.N."/>
            <person name="Niskanen T."/>
            <person name="Noordeloos M.E."/>
            <person name="Ohm R.A."/>
            <person name="Ortiz-Santana B."/>
            <person name="Ovrebo C."/>
            <person name="Racz N."/>
            <person name="Riley R."/>
            <person name="Savchenko A."/>
            <person name="Shiryaev A."/>
            <person name="Soop K."/>
            <person name="Spirin V."/>
            <person name="Szebenyi C."/>
            <person name="Tomsovsky M."/>
            <person name="Tulloss R.E."/>
            <person name="Uehling J."/>
            <person name="Grigoriev I.V."/>
            <person name="Vagvolgyi C."/>
            <person name="Papp T."/>
            <person name="Martin F.M."/>
            <person name="Miettinen O."/>
            <person name="Hibbett D.S."/>
            <person name="Nagy L.G."/>
        </authorList>
    </citation>
    <scope>NUCLEOTIDE SEQUENCE [LARGE SCALE GENOMIC DNA]</scope>
    <source>
        <strain evidence="3 4">CBS 962.96</strain>
    </source>
</reference>
<feature type="coiled-coil region" evidence="1">
    <location>
        <begin position="6"/>
        <end position="33"/>
    </location>
</feature>
<keyword evidence="1" id="KW-0175">Coiled coil</keyword>
<dbReference type="Pfam" id="PF12937">
    <property type="entry name" value="F-box-like"/>
    <property type="match status" value="1"/>
</dbReference>
<dbReference type="SUPFAM" id="SSF52047">
    <property type="entry name" value="RNI-like"/>
    <property type="match status" value="1"/>
</dbReference>
<dbReference type="EMBL" id="ML179711">
    <property type="protein sequence ID" value="THU82746.1"/>
    <property type="molecule type" value="Genomic_DNA"/>
</dbReference>
<proteinExistence type="predicted"/>
<dbReference type="AlphaFoldDB" id="A0A4S8L2P4"/>
<feature type="domain" description="F-box" evidence="2">
    <location>
        <begin position="37"/>
        <end position="96"/>
    </location>
</feature>
<dbReference type="OrthoDB" id="3365698at2759"/>
<evidence type="ECO:0000313" key="4">
    <source>
        <dbReference type="Proteomes" id="UP000297245"/>
    </source>
</evidence>
<feature type="non-terminal residue" evidence="3">
    <location>
        <position position="1"/>
    </location>
</feature>
<dbReference type="InterPro" id="IPR036047">
    <property type="entry name" value="F-box-like_dom_sf"/>
</dbReference>